<gene>
    <name evidence="7" type="ORF">FBZ89_106301</name>
</gene>
<evidence type="ECO:0000259" key="3">
    <source>
        <dbReference type="PROSITE" id="PS50111"/>
    </source>
</evidence>
<dbReference type="SMART" id="SM00086">
    <property type="entry name" value="PAC"/>
    <property type="match status" value="2"/>
</dbReference>
<dbReference type="PROSITE" id="PS50112">
    <property type="entry name" value="PAS"/>
    <property type="match status" value="1"/>
</dbReference>
<reference evidence="7 8" key="1">
    <citation type="submission" date="2019-06" db="EMBL/GenBank/DDBJ databases">
        <title>Genomic Encyclopedia of Type Strains, Phase IV (KMG-V): Genome sequencing to study the core and pangenomes of soil and plant-associated prokaryotes.</title>
        <authorList>
            <person name="Whitman W."/>
        </authorList>
    </citation>
    <scope>NUCLEOTIDE SEQUENCE [LARGE SCALE GENOMIC DNA]</scope>
    <source>
        <strain evidence="7 8">BR 11880</strain>
    </source>
</reference>
<dbReference type="Proteomes" id="UP000319859">
    <property type="component" value="Unassembled WGS sequence"/>
</dbReference>
<dbReference type="EMBL" id="VITN01000006">
    <property type="protein sequence ID" value="TWB20897.1"/>
    <property type="molecule type" value="Genomic_DNA"/>
</dbReference>
<evidence type="ECO:0000259" key="4">
    <source>
        <dbReference type="PROSITE" id="PS50112"/>
    </source>
</evidence>
<dbReference type="InterPro" id="IPR000727">
    <property type="entry name" value="T_SNARE_dom"/>
</dbReference>
<dbReference type="InterPro" id="IPR001610">
    <property type="entry name" value="PAC"/>
</dbReference>
<sequence>MMNGLFSQGAGSELKSILEAVNRSQAIIEFKLDGTILTANENFQKTMGYTLAEIQGRHHSMFVDATHRNSDEYRNFWASLARGEFQTAEYKRLAKGGREVWLQATYTPVFGVTGKPVKVIKLATDITARQLRNDDLNGQLNAIHKSQAVIEFKMDGTILTANENFLNALGYSLAEIQGHHHSMFVDPACRASDEYRRFWAALGRGEFQSAEYKRLGKGGRPVWIQATYNPIFDISGKPYKVVKVATDITEQVEARDRRAATQKVISQDLNGLAGAMTVTDEQVNHASNAALIASGNVQAIAGGATELVASIEEISRQMAEASKISEDAVHQTDRTNASVSGLLSAAQRIGEVVKLISDIASQTNLLALNATIEAARAGEAGKGFAVVASEVKALANQTAKATGEIAEQISTVQLATTESASAIQGIGGIINRISAISGAMAAAVEEQNAVARDISCNMQTAADGVSSISESLTKIADATTGANALTRRINEASLAMVA</sequence>
<dbReference type="GO" id="GO:0016020">
    <property type="term" value="C:membrane"/>
    <property type="evidence" value="ECO:0007669"/>
    <property type="project" value="InterPro"/>
</dbReference>
<feature type="domain" description="Methyl-accepting transducer" evidence="3">
    <location>
        <begin position="261"/>
        <end position="490"/>
    </location>
</feature>
<evidence type="ECO:0000313" key="7">
    <source>
        <dbReference type="EMBL" id="TWB20897.1"/>
    </source>
</evidence>
<organism evidence="7 8">
    <name type="scientific">Nitrospirillum amazonense</name>
    <dbReference type="NCBI Taxonomy" id="28077"/>
    <lineage>
        <taxon>Bacteria</taxon>
        <taxon>Pseudomonadati</taxon>
        <taxon>Pseudomonadota</taxon>
        <taxon>Alphaproteobacteria</taxon>
        <taxon>Rhodospirillales</taxon>
        <taxon>Azospirillaceae</taxon>
        <taxon>Nitrospirillum</taxon>
    </lineage>
</organism>
<proteinExistence type="inferred from homology"/>
<dbReference type="InterPro" id="IPR000014">
    <property type="entry name" value="PAS"/>
</dbReference>
<feature type="domain" description="PAS" evidence="4">
    <location>
        <begin position="10"/>
        <end position="72"/>
    </location>
</feature>
<dbReference type="CDD" id="cd00130">
    <property type="entry name" value="PAS"/>
    <property type="match status" value="2"/>
</dbReference>
<protein>
    <submittedName>
        <fullName evidence="7">Methyl-accepting chemotaxis sensory transducer with Pas/Pac sensor</fullName>
    </submittedName>
</protein>
<dbReference type="Pfam" id="PF08447">
    <property type="entry name" value="PAS_3"/>
    <property type="match status" value="2"/>
</dbReference>
<dbReference type="PANTHER" id="PTHR24422">
    <property type="entry name" value="CHEMOTAXIS PROTEIN METHYLTRANSFERASE"/>
    <property type="match status" value="1"/>
</dbReference>
<dbReference type="InterPro" id="IPR050903">
    <property type="entry name" value="Bact_Chemotaxis_MeTrfase"/>
</dbReference>
<comment type="caution">
    <text evidence="7">The sequence shown here is derived from an EMBL/GenBank/DDBJ whole genome shotgun (WGS) entry which is preliminary data.</text>
</comment>
<evidence type="ECO:0000259" key="6">
    <source>
        <dbReference type="PROSITE" id="PS50192"/>
    </source>
</evidence>
<dbReference type="AlphaFoldDB" id="A0A560FH16"/>
<dbReference type="InterPro" id="IPR004089">
    <property type="entry name" value="MCPsignal_dom"/>
</dbReference>
<dbReference type="InterPro" id="IPR013655">
    <property type="entry name" value="PAS_fold_3"/>
</dbReference>
<feature type="domain" description="T-SNARE coiled-coil homology" evidence="6">
    <location>
        <begin position="413"/>
        <end position="475"/>
    </location>
</feature>
<dbReference type="SMART" id="SM00091">
    <property type="entry name" value="PAS"/>
    <property type="match status" value="2"/>
</dbReference>
<evidence type="ECO:0000313" key="8">
    <source>
        <dbReference type="Proteomes" id="UP000319859"/>
    </source>
</evidence>
<dbReference type="RefSeq" id="WP_246172163.1">
    <property type="nucleotide sequence ID" value="NZ_VITN01000006.1"/>
</dbReference>
<evidence type="ECO:0000256" key="1">
    <source>
        <dbReference type="ARBA" id="ARBA00029447"/>
    </source>
</evidence>
<dbReference type="PANTHER" id="PTHR24422:SF10">
    <property type="entry name" value="CHEMOTAXIS PROTEIN METHYLTRANSFERASE 2"/>
    <property type="match status" value="1"/>
</dbReference>
<dbReference type="NCBIfam" id="TIGR00229">
    <property type="entry name" value="sensory_box"/>
    <property type="match status" value="2"/>
</dbReference>
<dbReference type="Pfam" id="PF00015">
    <property type="entry name" value="MCPsignal"/>
    <property type="match status" value="1"/>
</dbReference>
<dbReference type="SUPFAM" id="SSF58104">
    <property type="entry name" value="Methyl-accepting chemotaxis protein (MCP) signaling domain"/>
    <property type="match status" value="1"/>
</dbReference>
<comment type="similarity">
    <text evidence="1">Belongs to the methyl-accepting chemotaxis (MCP) protein family.</text>
</comment>
<dbReference type="InterPro" id="IPR000700">
    <property type="entry name" value="PAS-assoc_C"/>
</dbReference>
<dbReference type="PROSITE" id="PS50192">
    <property type="entry name" value="T_SNARE"/>
    <property type="match status" value="1"/>
</dbReference>
<dbReference type="SUPFAM" id="SSF55785">
    <property type="entry name" value="PYP-like sensor domain (PAS domain)"/>
    <property type="match status" value="2"/>
</dbReference>
<name>A0A560FH16_9PROT</name>
<dbReference type="InterPro" id="IPR035965">
    <property type="entry name" value="PAS-like_dom_sf"/>
</dbReference>
<keyword evidence="2" id="KW-0807">Transducer</keyword>
<dbReference type="PROSITE" id="PS50111">
    <property type="entry name" value="CHEMOTAXIS_TRANSDUC_2"/>
    <property type="match status" value="1"/>
</dbReference>
<dbReference type="GO" id="GO:0007165">
    <property type="term" value="P:signal transduction"/>
    <property type="evidence" value="ECO:0007669"/>
    <property type="project" value="UniProtKB-KW"/>
</dbReference>
<evidence type="ECO:0000256" key="2">
    <source>
        <dbReference type="PROSITE-ProRule" id="PRU00284"/>
    </source>
</evidence>
<dbReference type="SMART" id="SM00283">
    <property type="entry name" value="MA"/>
    <property type="match status" value="1"/>
</dbReference>
<dbReference type="Gene3D" id="1.10.287.950">
    <property type="entry name" value="Methyl-accepting chemotaxis protein"/>
    <property type="match status" value="1"/>
</dbReference>
<dbReference type="Gene3D" id="3.30.450.20">
    <property type="entry name" value="PAS domain"/>
    <property type="match status" value="2"/>
</dbReference>
<feature type="domain" description="PAC" evidence="5">
    <location>
        <begin position="86"/>
        <end position="138"/>
    </location>
</feature>
<dbReference type="PROSITE" id="PS50113">
    <property type="entry name" value="PAC"/>
    <property type="match status" value="2"/>
</dbReference>
<evidence type="ECO:0000259" key="5">
    <source>
        <dbReference type="PROSITE" id="PS50113"/>
    </source>
</evidence>
<feature type="domain" description="PAC" evidence="5">
    <location>
        <begin position="208"/>
        <end position="260"/>
    </location>
</feature>
<accession>A0A560FH16</accession>